<name>H8GAN8_9PSEU</name>
<dbReference type="EMBL" id="CM001466">
    <property type="protein sequence ID" value="EHY87604.1"/>
    <property type="molecule type" value="Genomic_DNA"/>
</dbReference>
<dbReference type="AlphaFoldDB" id="H8GAN8"/>
<dbReference type="HOGENOM" id="CLU_136025_2_1_11"/>
<dbReference type="Pfam" id="PF09723">
    <property type="entry name" value="Zn_ribbon_8"/>
    <property type="match status" value="1"/>
</dbReference>
<dbReference type="NCBIfam" id="TIGR02605">
    <property type="entry name" value="CxxC_CxxC_SSSS"/>
    <property type="match status" value="1"/>
</dbReference>
<dbReference type="Proteomes" id="UP000004705">
    <property type="component" value="Chromosome"/>
</dbReference>
<dbReference type="SMART" id="SM00834">
    <property type="entry name" value="CxxC_CXXC_SSSS"/>
    <property type="match status" value="1"/>
</dbReference>
<organism evidence="3 4">
    <name type="scientific">Saccharomonospora azurea NA-128</name>
    <dbReference type="NCBI Taxonomy" id="882081"/>
    <lineage>
        <taxon>Bacteria</taxon>
        <taxon>Bacillati</taxon>
        <taxon>Actinomycetota</taxon>
        <taxon>Actinomycetes</taxon>
        <taxon>Pseudonocardiales</taxon>
        <taxon>Pseudonocardiaceae</taxon>
        <taxon>Saccharomonospora</taxon>
    </lineage>
</organism>
<proteinExistence type="predicted"/>
<accession>H8GAN8</accession>
<reference evidence="3 4" key="1">
    <citation type="journal article" date="2012" name="Stand. Genomic Sci.">
        <title>Genome sequence of the soil bacterium Saccharomonospora azurea type strain (NA-128(T)).</title>
        <authorList>
            <person name="Klenk H.P."/>
            <person name="Held B."/>
            <person name="Lucas S."/>
            <person name="Lapidus A."/>
            <person name="Copeland A."/>
            <person name="Hammon N."/>
            <person name="Pitluck S."/>
            <person name="Goodwin L.A."/>
            <person name="Han C."/>
            <person name="Tapia R."/>
            <person name="Brambilla E.M."/>
            <person name="Potter G."/>
            <person name="Land M."/>
            <person name="Ivanova N."/>
            <person name="Rohde M."/>
            <person name="Goker M."/>
            <person name="Detter J.C."/>
            <person name="Kyrpides N.C."/>
            <person name="Woyke T."/>
        </authorList>
    </citation>
    <scope>NUCLEOTIDE SEQUENCE [LARGE SCALE GENOMIC DNA]</scope>
    <source>
        <strain evidence="3 4">NA-128</strain>
    </source>
</reference>
<evidence type="ECO:0000259" key="2">
    <source>
        <dbReference type="SMART" id="SM00834"/>
    </source>
</evidence>
<sequence length="93" mass="10170">MVTYSYRCRQCGDFDVRAPMGSAAPRRACPRCGGSAGRRFTAPRVRRGDAAMWRALESTERSAEQPEVVSGLPPASGAARVSRDPRHARLPRP</sequence>
<protein>
    <submittedName>
        <fullName evidence="3">Regulatory protein, FmdB family</fullName>
    </submittedName>
</protein>
<evidence type="ECO:0000256" key="1">
    <source>
        <dbReference type="SAM" id="MobiDB-lite"/>
    </source>
</evidence>
<dbReference type="OrthoDB" id="9792898at2"/>
<gene>
    <name evidence="3" type="ORF">SacazDRAFT_00654</name>
</gene>
<dbReference type="RefSeq" id="WP_005438603.1">
    <property type="nucleotide sequence ID" value="NZ_CM001466.1"/>
</dbReference>
<keyword evidence="4" id="KW-1185">Reference proteome</keyword>
<feature type="region of interest" description="Disordered" evidence="1">
    <location>
        <begin position="57"/>
        <end position="93"/>
    </location>
</feature>
<evidence type="ECO:0000313" key="4">
    <source>
        <dbReference type="Proteomes" id="UP000004705"/>
    </source>
</evidence>
<evidence type="ECO:0000313" key="3">
    <source>
        <dbReference type="EMBL" id="EHY87604.1"/>
    </source>
</evidence>
<feature type="domain" description="Putative regulatory protein FmdB zinc ribbon" evidence="2">
    <location>
        <begin position="1"/>
        <end position="41"/>
    </location>
</feature>
<dbReference type="InterPro" id="IPR013429">
    <property type="entry name" value="Regulatory_FmdB_Zinc_ribbon"/>
</dbReference>